<dbReference type="Pfam" id="PF23228">
    <property type="entry name" value="zf_PCFS4"/>
    <property type="match status" value="1"/>
</dbReference>
<feature type="domain" description="PCFS4-like zinc finger" evidence="2">
    <location>
        <begin position="191"/>
        <end position="231"/>
    </location>
</feature>
<dbReference type="InterPro" id="IPR057242">
    <property type="entry name" value="PCFS4-like"/>
</dbReference>
<dbReference type="GO" id="GO:0031124">
    <property type="term" value="P:mRNA 3'-end processing"/>
    <property type="evidence" value="ECO:0007669"/>
    <property type="project" value="InterPro"/>
</dbReference>
<dbReference type="PANTHER" id="PTHR15921:SF3">
    <property type="entry name" value="PRE-MRNA CLEAVAGE COMPLEX 2 PROTEIN PCF11"/>
    <property type="match status" value="1"/>
</dbReference>
<sequence>MAPLVPLQPSAPFSLPAATNISALISSISPGLIDELKREAGGVGVGGVSYPSQSTGGIGDFLGTDDRRLNTPLAPITKLRRVRLTNEDINRPYPNAVESIYDELEIQCTQCGTRFFRTAEGEAKNSAHLDWHFRQNRRNKEKSKKAMSRDWFVGEEEWVKETEADASVRQAPTVFFEAERPSAKPEPEISNIPVDLDQNARCATCHEPLEKFFHETDEEWMYKGAVRIEGTLYHQSCYDSKSPAASASVATTASPLTPPKSETDLPTGTLADPTSPSSHLGKRKSSPSAESATTEPTLAASIPPAFPVITPSGIDFSSLANFTLSSDSAALLASLSALTGGAGAAGEESVKRLKVESG</sequence>
<organism evidence="3 4">
    <name type="scientific">Blyttiomyces helicus</name>
    <dbReference type="NCBI Taxonomy" id="388810"/>
    <lineage>
        <taxon>Eukaryota</taxon>
        <taxon>Fungi</taxon>
        <taxon>Fungi incertae sedis</taxon>
        <taxon>Chytridiomycota</taxon>
        <taxon>Chytridiomycota incertae sedis</taxon>
        <taxon>Chytridiomycetes</taxon>
        <taxon>Chytridiomycetes incertae sedis</taxon>
        <taxon>Blyttiomyces</taxon>
    </lineage>
</organism>
<evidence type="ECO:0000313" key="4">
    <source>
        <dbReference type="Proteomes" id="UP000269721"/>
    </source>
</evidence>
<feature type="region of interest" description="Disordered" evidence="1">
    <location>
        <begin position="249"/>
        <end position="298"/>
    </location>
</feature>
<proteinExistence type="predicted"/>
<dbReference type="GO" id="GO:0006369">
    <property type="term" value="P:termination of RNA polymerase II transcription"/>
    <property type="evidence" value="ECO:0007669"/>
    <property type="project" value="InterPro"/>
</dbReference>
<reference evidence="4" key="1">
    <citation type="journal article" date="2018" name="Nat. Microbiol.">
        <title>Leveraging single-cell genomics to expand the fungal tree of life.</title>
        <authorList>
            <person name="Ahrendt S.R."/>
            <person name="Quandt C.A."/>
            <person name="Ciobanu D."/>
            <person name="Clum A."/>
            <person name="Salamov A."/>
            <person name="Andreopoulos B."/>
            <person name="Cheng J.F."/>
            <person name="Woyke T."/>
            <person name="Pelin A."/>
            <person name="Henrissat B."/>
            <person name="Reynolds N.K."/>
            <person name="Benny G.L."/>
            <person name="Smith M.E."/>
            <person name="James T.Y."/>
            <person name="Grigoriev I.V."/>
        </authorList>
    </citation>
    <scope>NUCLEOTIDE SEQUENCE [LARGE SCALE GENOMIC DNA]</scope>
</reference>
<evidence type="ECO:0000256" key="1">
    <source>
        <dbReference type="SAM" id="MobiDB-lite"/>
    </source>
</evidence>
<dbReference type="AlphaFoldDB" id="A0A4P9WG20"/>
<feature type="compositionally biased region" description="Polar residues" evidence="1">
    <location>
        <begin position="286"/>
        <end position="296"/>
    </location>
</feature>
<gene>
    <name evidence="3" type="ORF">BDK51DRAFT_33819</name>
</gene>
<dbReference type="InterPro" id="IPR045154">
    <property type="entry name" value="PCF11-like"/>
</dbReference>
<name>A0A4P9WG20_9FUNG</name>
<dbReference type="GO" id="GO:0000993">
    <property type="term" value="F:RNA polymerase II complex binding"/>
    <property type="evidence" value="ECO:0007669"/>
    <property type="project" value="InterPro"/>
</dbReference>
<evidence type="ECO:0000259" key="2">
    <source>
        <dbReference type="Pfam" id="PF23228"/>
    </source>
</evidence>
<accession>A0A4P9WG20</accession>
<dbReference type="GO" id="GO:0005849">
    <property type="term" value="C:mRNA cleavage factor complex"/>
    <property type="evidence" value="ECO:0007669"/>
    <property type="project" value="TreeGrafter"/>
</dbReference>
<dbReference type="OrthoDB" id="2129491at2759"/>
<evidence type="ECO:0000313" key="3">
    <source>
        <dbReference type="EMBL" id="RKO90288.1"/>
    </source>
</evidence>
<dbReference type="PANTHER" id="PTHR15921">
    <property type="entry name" value="PRE-MRNA CLEAVAGE COMPLEX II"/>
    <property type="match status" value="1"/>
</dbReference>
<dbReference type="GO" id="GO:0005737">
    <property type="term" value="C:cytoplasm"/>
    <property type="evidence" value="ECO:0007669"/>
    <property type="project" value="TreeGrafter"/>
</dbReference>
<dbReference type="Proteomes" id="UP000269721">
    <property type="component" value="Unassembled WGS sequence"/>
</dbReference>
<protein>
    <recommendedName>
        <fullName evidence="2">PCFS4-like zinc finger domain-containing protein</fullName>
    </recommendedName>
</protein>
<dbReference type="GO" id="GO:0003729">
    <property type="term" value="F:mRNA binding"/>
    <property type="evidence" value="ECO:0007669"/>
    <property type="project" value="InterPro"/>
</dbReference>
<keyword evidence="4" id="KW-1185">Reference proteome</keyword>
<dbReference type="EMBL" id="KZ995627">
    <property type="protein sequence ID" value="RKO90288.1"/>
    <property type="molecule type" value="Genomic_DNA"/>
</dbReference>